<feature type="non-terminal residue" evidence="2">
    <location>
        <position position="131"/>
    </location>
</feature>
<evidence type="ECO:0000256" key="1">
    <source>
        <dbReference type="SAM" id="Phobius"/>
    </source>
</evidence>
<dbReference type="EMBL" id="ASHM01025851">
    <property type="protein sequence ID" value="PNX73314.1"/>
    <property type="molecule type" value="Genomic_DNA"/>
</dbReference>
<gene>
    <name evidence="2" type="ORF">L195_g029213</name>
</gene>
<feature type="transmembrane region" description="Helical" evidence="1">
    <location>
        <begin position="14"/>
        <end position="36"/>
    </location>
</feature>
<reference evidence="2 3" key="1">
    <citation type="journal article" date="2014" name="Am. J. Bot.">
        <title>Genome assembly and annotation for red clover (Trifolium pratense; Fabaceae).</title>
        <authorList>
            <person name="Istvanek J."/>
            <person name="Jaros M."/>
            <person name="Krenek A."/>
            <person name="Repkova J."/>
        </authorList>
    </citation>
    <scope>NUCLEOTIDE SEQUENCE [LARGE SCALE GENOMIC DNA]</scope>
    <source>
        <strain evidence="3">cv. Tatra</strain>
        <tissue evidence="2">Young leaves</tissue>
    </source>
</reference>
<dbReference type="AlphaFoldDB" id="A0A2K3L463"/>
<keyword evidence="1" id="KW-0472">Membrane</keyword>
<organism evidence="2 3">
    <name type="scientific">Trifolium pratense</name>
    <name type="common">Red clover</name>
    <dbReference type="NCBI Taxonomy" id="57577"/>
    <lineage>
        <taxon>Eukaryota</taxon>
        <taxon>Viridiplantae</taxon>
        <taxon>Streptophyta</taxon>
        <taxon>Embryophyta</taxon>
        <taxon>Tracheophyta</taxon>
        <taxon>Spermatophyta</taxon>
        <taxon>Magnoliopsida</taxon>
        <taxon>eudicotyledons</taxon>
        <taxon>Gunneridae</taxon>
        <taxon>Pentapetalae</taxon>
        <taxon>rosids</taxon>
        <taxon>fabids</taxon>
        <taxon>Fabales</taxon>
        <taxon>Fabaceae</taxon>
        <taxon>Papilionoideae</taxon>
        <taxon>50 kb inversion clade</taxon>
        <taxon>NPAAA clade</taxon>
        <taxon>Hologalegina</taxon>
        <taxon>IRL clade</taxon>
        <taxon>Trifolieae</taxon>
        <taxon>Trifolium</taxon>
    </lineage>
</organism>
<accession>A0A2K3L463</accession>
<comment type="caution">
    <text evidence="2">The sequence shown here is derived from an EMBL/GenBank/DDBJ whole genome shotgun (WGS) entry which is preliminary data.</text>
</comment>
<proteinExistence type="predicted"/>
<keyword evidence="1" id="KW-1133">Transmembrane helix</keyword>
<keyword evidence="1" id="KW-0812">Transmembrane</keyword>
<sequence length="131" mass="14310">MTTIHLYESFDENWSVFLANIATAVVLHVFHFIWLARNGICFSNAKRTMHAAQSKILTASNLSATLAPGLSNAAENAILQKFQLAPRPAAASSNKLVLWRSPIFRWMKANTDASVTNDSAACGGLFCDHTT</sequence>
<evidence type="ECO:0000313" key="2">
    <source>
        <dbReference type="EMBL" id="PNX73314.1"/>
    </source>
</evidence>
<evidence type="ECO:0000313" key="3">
    <source>
        <dbReference type="Proteomes" id="UP000236291"/>
    </source>
</evidence>
<protein>
    <submittedName>
        <fullName evidence="2">Uncharacterized protein</fullName>
    </submittedName>
</protein>
<name>A0A2K3L463_TRIPR</name>
<dbReference type="Proteomes" id="UP000236291">
    <property type="component" value="Unassembled WGS sequence"/>
</dbReference>
<reference evidence="2 3" key="2">
    <citation type="journal article" date="2017" name="Front. Plant Sci.">
        <title>Gene Classification and Mining of Molecular Markers Useful in Red Clover (Trifolium pratense) Breeding.</title>
        <authorList>
            <person name="Istvanek J."/>
            <person name="Dluhosova J."/>
            <person name="Dluhos P."/>
            <person name="Patkova L."/>
            <person name="Nedelnik J."/>
            <person name="Repkova J."/>
        </authorList>
    </citation>
    <scope>NUCLEOTIDE SEQUENCE [LARGE SCALE GENOMIC DNA]</scope>
    <source>
        <strain evidence="3">cv. Tatra</strain>
        <tissue evidence="2">Young leaves</tissue>
    </source>
</reference>